<dbReference type="SUPFAM" id="SSF52540">
    <property type="entry name" value="P-loop containing nucleoside triphosphate hydrolases"/>
    <property type="match status" value="2"/>
</dbReference>
<evidence type="ECO:0000259" key="14">
    <source>
        <dbReference type="PROSITE" id="PS51192"/>
    </source>
</evidence>
<dbReference type="Gene3D" id="3.40.50.300">
    <property type="entry name" value="P-loop containing nucleotide triphosphate hydrolases"/>
    <property type="match status" value="2"/>
</dbReference>
<dbReference type="GO" id="GO:0031422">
    <property type="term" value="C:RecQ family helicase-topoisomerase III complex"/>
    <property type="evidence" value="ECO:0007669"/>
    <property type="project" value="UniProtKB-ARBA"/>
</dbReference>
<dbReference type="SMART" id="SM00490">
    <property type="entry name" value="HELICc"/>
    <property type="match status" value="1"/>
</dbReference>
<accession>A0AAN6LY26</accession>
<evidence type="ECO:0000256" key="7">
    <source>
        <dbReference type="ARBA" id="ARBA00023125"/>
    </source>
</evidence>
<dbReference type="Pfam" id="PF00270">
    <property type="entry name" value="DEAD"/>
    <property type="match status" value="1"/>
</dbReference>
<feature type="domain" description="Helicase C-terminal" evidence="15">
    <location>
        <begin position="1013"/>
        <end position="1164"/>
    </location>
</feature>
<feature type="compositionally biased region" description="Gly residues" evidence="12">
    <location>
        <begin position="1697"/>
        <end position="1715"/>
    </location>
</feature>
<feature type="compositionally biased region" description="Basic and acidic residues" evidence="12">
    <location>
        <begin position="728"/>
        <end position="738"/>
    </location>
</feature>
<name>A0AAN6LY26_9PLEO</name>
<feature type="compositionally biased region" description="Basic and acidic residues" evidence="12">
    <location>
        <begin position="747"/>
        <end position="757"/>
    </location>
</feature>
<dbReference type="GO" id="GO:0000724">
    <property type="term" value="P:double-strand break repair via homologous recombination"/>
    <property type="evidence" value="ECO:0007669"/>
    <property type="project" value="UniProtKB-ARBA"/>
</dbReference>
<dbReference type="PROSITE" id="PS50967">
    <property type="entry name" value="HRDC"/>
    <property type="match status" value="1"/>
</dbReference>
<feature type="region of interest" description="Disordered" evidence="12">
    <location>
        <begin position="101"/>
        <end position="209"/>
    </location>
</feature>
<comment type="similarity">
    <text evidence="2">Belongs to the helicase family. RecQ subfamily.</text>
</comment>
<keyword evidence="7" id="KW-0238">DNA-binding</keyword>
<comment type="subcellular location">
    <subcellularLocation>
        <location evidence="1">Nucleus</location>
    </subcellularLocation>
</comment>
<feature type="region of interest" description="Disordered" evidence="12">
    <location>
        <begin position="381"/>
        <end position="401"/>
    </location>
</feature>
<feature type="domain" description="HRDC" evidence="13">
    <location>
        <begin position="1437"/>
        <end position="1520"/>
    </location>
</feature>
<dbReference type="GO" id="GO:0003677">
    <property type="term" value="F:DNA binding"/>
    <property type="evidence" value="ECO:0007669"/>
    <property type="project" value="UniProtKB-KW"/>
</dbReference>
<keyword evidence="8" id="KW-0413">Isomerase</keyword>
<evidence type="ECO:0000313" key="16">
    <source>
        <dbReference type="EMBL" id="KAK3207360.1"/>
    </source>
</evidence>
<dbReference type="InterPro" id="IPR001650">
    <property type="entry name" value="Helicase_C-like"/>
</dbReference>
<feature type="region of interest" description="Disordered" evidence="12">
    <location>
        <begin position="728"/>
        <end position="781"/>
    </location>
</feature>
<evidence type="ECO:0000256" key="10">
    <source>
        <dbReference type="ARBA" id="ARBA00034617"/>
    </source>
</evidence>
<evidence type="ECO:0000259" key="15">
    <source>
        <dbReference type="PROSITE" id="PS51194"/>
    </source>
</evidence>
<feature type="domain" description="Helicase ATP-binding" evidence="14">
    <location>
        <begin position="809"/>
        <end position="991"/>
    </location>
</feature>
<dbReference type="CDD" id="cd17920">
    <property type="entry name" value="DEXHc_RecQ"/>
    <property type="match status" value="1"/>
</dbReference>
<evidence type="ECO:0000256" key="6">
    <source>
        <dbReference type="ARBA" id="ARBA00022840"/>
    </source>
</evidence>
<evidence type="ECO:0000256" key="12">
    <source>
        <dbReference type="SAM" id="MobiDB-lite"/>
    </source>
</evidence>
<feature type="region of interest" description="Disordered" evidence="12">
    <location>
        <begin position="1624"/>
        <end position="1726"/>
    </location>
</feature>
<feature type="region of interest" description="Disordered" evidence="12">
    <location>
        <begin position="617"/>
        <end position="666"/>
    </location>
</feature>
<dbReference type="InterPro" id="IPR032284">
    <property type="entry name" value="RecQ_Zn-bd"/>
</dbReference>
<dbReference type="Gene3D" id="1.10.10.10">
    <property type="entry name" value="Winged helix-like DNA-binding domain superfamily/Winged helix DNA-binding domain"/>
    <property type="match status" value="1"/>
</dbReference>
<dbReference type="Pfam" id="PF09382">
    <property type="entry name" value="RQC"/>
    <property type="match status" value="1"/>
</dbReference>
<evidence type="ECO:0000256" key="1">
    <source>
        <dbReference type="ARBA" id="ARBA00004123"/>
    </source>
</evidence>
<dbReference type="PANTHER" id="PTHR13710">
    <property type="entry name" value="DNA HELICASE RECQ FAMILY MEMBER"/>
    <property type="match status" value="1"/>
</dbReference>
<dbReference type="GO" id="GO:0005524">
    <property type="term" value="F:ATP binding"/>
    <property type="evidence" value="ECO:0007669"/>
    <property type="project" value="UniProtKB-KW"/>
</dbReference>
<feature type="compositionally biased region" description="Polar residues" evidence="12">
    <location>
        <begin position="1660"/>
        <end position="1669"/>
    </location>
</feature>
<dbReference type="GO" id="GO:0005634">
    <property type="term" value="C:nucleus"/>
    <property type="evidence" value="ECO:0007669"/>
    <property type="project" value="UniProtKB-SubCell"/>
</dbReference>
<dbReference type="InterPro" id="IPR036388">
    <property type="entry name" value="WH-like_DNA-bd_sf"/>
</dbReference>
<dbReference type="InterPro" id="IPR044876">
    <property type="entry name" value="HRDC_dom_sf"/>
</dbReference>
<gene>
    <name evidence="16" type="ORF">GRF29_103g759719</name>
</gene>
<protein>
    <recommendedName>
        <fullName evidence="11">DNA 3'-5' helicase</fullName>
        <ecNumber evidence="11">5.6.2.4</ecNumber>
    </recommendedName>
</protein>
<dbReference type="InterPro" id="IPR002464">
    <property type="entry name" value="DNA/RNA_helicase_DEAH_CS"/>
</dbReference>
<feature type="compositionally biased region" description="Low complexity" evidence="12">
    <location>
        <begin position="129"/>
        <end position="142"/>
    </location>
</feature>
<sequence>MPPKNNLTAELKWLYSAKPFVPPVAPIVTYDPNAPSSSATISQPPPLAVDALPSNHDPVPVPTPRIAQSMPPFSRSCTLDIHKLPSEQAEATDMARLRATPANNKPRLMVAGLPSATPNPNPTNRPFHSSASTSDSSSSVTSMLGRSNARKQRAQLQEIEAIDLTGIERHESPSKSHSRKRRSDQYEADLRHAKSPRPAKIIPASSQSTDYDEFTNIEDMMTFVPESPPPPYSTTVVNERTMHVEGEDVDMDAVNQPTPQNRKRKSLNQVPSETSGPVRKLGRSIRSPSPFQQTREVRSKTPKRRVKNAVLDSEEEELESFDGFDLDVVPKVVSEMNGSICTEPTNGLSQTELPIRSPSKPREIITHPHTDRGSLVIPEATRSQKNARPSPPKAQPIPVSTQPKIIPSASQLSRDEKAHIRQVVELFLESEGFRLKLHIETAVAAWAKAKDNYLKHAEAGSSTPDHQEAIKRASIQKKALEQLLDLKARHEDITTKRQDLRKKIADDIDNCEFNAEDNQALEFHVKSLADLQVQMYHLLKDAGLAKTEDLSLEDQSFAGVVVKSTQVTPALNPGVSNVSGPDHIPQTQCIKQTQITKQEVWTPNRRIRFAETRIVESTPPPLDWNRGKESRTSGFTTERNARQPPPTRLQRNSPTLRAQQKHNPRVTESINISDDDEAFGHDFDVDDVDSISGGMGVAPELIDSADEEFCDQDDDDLFHQLSNIEDRPSGGYDWKGDRVSNGQGVQRGKEILKEPPTKKVLQRKTLDPSSPKPQLNAPGMNHTWSREVRDILLHKFRLRGFRPGQLEAVNTTLSGEHCFVLMPTGGGKSLCYQLPSVIKSGRTRGVTIVVSPLLSLMEDQVAACRDRFGMQAFLINGESTSEEKRLIMDGLKNSEPQDFIQLLYVTPEMLSKNQRMIDALERLHQRNRLARIVIDEAHCVSQWGHDFRPDYKALGDVLRQFSGVPVIALTATATQLVRTDVMANLGIRGCRLFTQSFNRPNLSYAVLPKPKNIVQNFADLIKSEFPRKCGIVYCLSRKNCETVAQKLTDLGVSAYHYHAGMDSAERSDVQRKWQANKYHVIVATIAFGMGIDKADVRFVIHYSLPKSLEGYYQETGRAGRDGKKSKCYLYYNYGDCKILKKMIDEGEGSREQKQRQHDMLRNVIQFCENKSDCRRVQVLNYFSESFKKEDCDGTCDNCTSDATFEERDLSRYAQKAIELVRKVHESNVTVLQCVDAFRGAKNAKIKKADVDDCFGFGSDLERGDVERIFNHLLEHRALQESSVSNRMGFATNYVHPGQRSREYASGSKLFSMQVRVTPRKKTVGRKESKNKPVKSRAEYPSTNVSSPVRPTKKNLKQYNYIQEDESDYYGAAPHPTRGHSRVRYDDDFVLAGDENDDDYHEDSDFAPVREAKPLPQRKKQKALNAPITVDERLAGLNDLQKDILGDFMKGAKTLIQKIKLDKSLRFAPFSDTILREMVLDLPRNTEEMLAIPGINAEMVTLYGKLFLRLIKNSRAIFAETGCLPEPRYLIQRAHGFQHGDAYDDEDDEERPADPNHRIEIDLCDDSDDEYQEARVENESVVTMDDDDDDDDDDGALRTSHFFNQHVNPDVEAFNRQFSQVEATKPNLNSKALPTDWSAAPRAGSSRPPFKKKGGYRKRTSGNFNKSSYGGVSKRGGSKAPAARKSSGASGMRKTTSGGAGNRRSNGGGGGGGGGNSAWSSIMAMPT</sequence>
<comment type="catalytic activity">
    <reaction evidence="10">
        <text>Couples ATP hydrolysis with the unwinding of duplex DNA by translocating in the 3'-5' direction.</text>
        <dbReference type="EC" id="5.6.2.4"/>
    </reaction>
</comment>
<dbReference type="FunFam" id="3.40.50.300:FF:000296">
    <property type="entry name" value="ATP-dependent DNA helicase RecQ"/>
    <property type="match status" value="1"/>
</dbReference>
<dbReference type="EC" id="5.6.2.4" evidence="11"/>
<evidence type="ECO:0000256" key="11">
    <source>
        <dbReference type="ARBA" id="ARBA00034808"/>
    </source>
</evidence>
<dbReference type="NCBIfam" id="TIGR00614">
    <property type="entry name" value="recQ_fam"/>
    <property type="match status" value="1"/>
</dbReference>
<keyword evidence="17" id="KW-1185">Reference proteome</keyword>
<keyword evidence="9" id="KW-0539">Nucleus</keyword>
<dbReference type="Pfam" id="PF00570">
    <property type="entry name" value="HRDC"/>
    <property type="match status" value="1"/>
</dbReference>
<dbReference type="InterPro" id="IPR010997">
    <property type="entry name" value="HRDC-like_sf"/>
</dbReference>
<dbReference type="GO" id="GO:0009378">
    <property type="term" value="F:four-way junction helicase activity"/>
    <property type="evidence" value="ECO:0007669"/>
    <property type="project" value="TreeGrafter"/>
</dbReference>
<dbReference type="PROSITE" id="PS51194">
    <property type="entry name" value="HELICASE_CTER"/>
    <property type="match status" value="1"/>
</dbReference>
<dbReference type="InterPro" id="IPR002121">
    <property type="entry name" value="HRDC_dom"/>
</dbReference>
<dbReference type="InterPro" id="IPR014001">
    <property type="entry name" value="Helicase_ATP-bd"/>
</dbReference>
<keyword evidence="6" id="KW-0067">ATP-binding</keyword>
<dbReference type="InterPro" id="IPR027417">
    <property type="entry name" value="P-loop_NTPase"/>
</dbReference>
<dbReference type="SMART" id="SM00487">
    <property type="entry name" value="DEXDc"/>
    <property type="match status" value="1"/>
</dbReference>
<feature type="region of interest" description="Disordered" evidence="12">
    <location>
        <begin position="251"/>
        <end position="308"/>
    </location>
</feature>
<dbReference type="InterPro" id="IPR011545">
    <property type="entry name" value="DEAD/DEAH_box_helicase_dom"/>
</dbReference>
<dbReference type="GO" id="GO:0016787">
    <property type="term" value="F:hydrolase activity"/>
    <property type="evidence" value="ECO:0007669"/>
    <property type="project" value="UniProtKB-KW"/>
</dbReference>
<dbReference type="InterPro" id="IPR018982">
    <property type="entry name" value="RQC_domain"/>
</dbReference>
<evidence type="ECO:0000256" key="2">
    <source>
        <dbReference type="ARBA" id="ARBA00005446"/>
    </source>
</evidence>
<dbReference type="FunFam" id="3.40.50.300:FF:000340">
    <property type="entry name" value="Bloom syndrome, RecQ helicase"/>
    <property type="match status" value="1"/>
</dbReference>
<dbReference type="SUPFAM" id="SSF47819">
    <property type="entry name" value="HRDC-like"/>
    <property type="match status" value="1"/>
</dbReference>
<dbReference type="PANTHER" id="PTHR13710:SF153">
    <property type="entry name" value="RECQ-LIKE DNA HELICASE BLM"/>
    <property type="match status" value="1"/>
</dbReference>
<keyword evidence="5" id="KW-0347">Helicase</keyword>
<proteinExistence type="inferred from homology"/>
<feature type="compositionally biased region" description="Polar residues" evidence="12">
    <location>
        <begin position="649"/>
        <end position="658"/>
    </location>
</feature>
<dbReference type="Pfam" id="PF16124">
    <property type="entry name" value="RecQ_Zn_bind"/>
    <property type="match status" value="1"/>
</dbReference>
<dbReference type="Proteomes" id="UP001280581">
    <property type="component" value="Unassembled WGS sequence"/>
</dbReference>
<dbReference type="GO" id="GO:0031573">
    <property type="term" value="P:mitotic intra-S DNA damage checkpoint signaling"/>
    <property type="evidence" value="ECO:0007669"/>
    <property type="project" value="UniProtKB-ARBA"/>
</dbReference>
<evidence type="ECO:0000256" key="4">
    <source>
        <dbReference type="ARBA" id="ARBA00022801"/>
    </source>
</evidence>
<feature type="compositionally biased region" description="Basic and acidic residues" evidence="12">
    <location>
        <begin position="183"/>
        <end position="192"/>
    </location>
</feature>
<feature type="region of interest" description="Disordered" evidence="12">
    <location>
        <begin position="1573"/>
        <end position="1597"/>
    </location>
</feature>
<dbReference type="Gene3D" id="1.10.150.80">
    <property type="entry name" value="HRDC domain"/>
    <property type="match status" value="1"/>
</dbReference>
<feature type="region of interest" description="Disordered" evidence="12">
    <location>
        <begin position="1318"/>
        <end position="1350"/>
    </location>
</feature>
<evidence type="ECO:0000256" key="3">
    <source>
        <dbReference type="ARBA" id="ARBA00022741"/>
    </source>
</evidence>
<comment type="caution">
    <text evidence="16">The sequence shown here is derived from an EMBL/GenBank/DDBJ whole genome shotgun (WGS) entry which is preliminary data.</text>
</comment>
<dbReference type="EMBL" id="WVTA01000009">
    <property type="protein sequence ID" value="KAK3207360.1"/>
    <property type="molecule type" value="Genomic_DNA"/>
</dbReference>
<evidence type="ECO:0000313" key="17">
    <source>
        <dbReference type="Proteomes" id="UP001280581"/>
    </source>
</evidence>
<feature type="compositionally biased region" description="Polar residues" evidence="12">
    <location>
        <begin position="1686"/>
        <end position="1695"/>
    </location>
</feature>
<dbReference type="GO" id="GO:0005737">
    <property type="term" value="C:cytoplasm"/>
    <property type="evidence" value="ECO:0007669"/>
    <property type="project" value="TreeGrafter"/>
</dbReference>
<keyword evidence="3" id="KW-0547">Nucleotide-binding</keyword>
<reference evidence="16 17" key="1">
    <citation type="submission" date="2021-02" db="EMBL/GenBank/DDBJ databases">
        <title>Genome assembly of Pseudopithomyces chartarum.</title>
        <authorList>
            <person name="Jauregui R."/>
            <person name="Singh J."/>
            <person name="Voisey C."/>
        </authorList>
    </citation>
    <scope>NUCLEOTIDE SEQUENCE [LARGE SCALE GENOMIC DNA]</scope>
    <source>
        <strain evidence="16 17">AGR01</strain>
    </source>
</reference>
<evidence type="ECO:0000259" key="13">
    <source>
        <dbReference type="PROSITE" id="PS50967"/>
    </source>
</evidence>
<dbReference type="PROSITE" id="PS00690">
    <property type="entry name" value="DEAH_ATP_HELICASE"/>
    <property type="match status" value="1"/>
</dbReference>
<dbReference type="InterPro" id="IPR004589">
    <property type="entry name" value="DNA_helicase_ATP-dep_RecQ"/>
</dbReference>
<dbReference type="SMART" id="SM00956">
    <property type="entry name" value="RQC"/>
    <property type="match status" value="1"/>
</dbReference>
<dbReference type="GO" id="GO:0006260">
    <property type="term" value="P:DNA replication"/>
    <property type="evidence" value="ECO:0007669"/>
    <property type="project" value="InterPro"/>
</dbReference>
<dbReference type="GO" id="GO:0043138">
    <property type="term" value="F:3'-5' DNA helicase activity"/>
    <property type="evidence" value="ECO:0007669"/>
    <property type="project" value="UniProtKB-EC"/>
</dbReference>
<evidence type="ECO:0000256" key="8">
    <source>
        <dbReference type="ARBA" id="ARBA00023235"/>
    </source>
</evidence>
<dbReference type="GO" id="GO:0000729">
    <property type="term" value="P:DNA double-strand break processing"/>
    <property type="evidence" value="ECO:0007669"/>
    <property type="project" value="UniProtKB-ARBA"/>
</dbReference>
<dbReference type="PROSITE" id="PS51192">
    <property type="entry name" value="HELICASE_ATP_BIND_1"/>
    <property type="match status" value="1"/>
</dbReference>
<dbReference type="GO" id="GO:0006312">
    <property type="term" value="P:mitotic recombination"/>
    <property type="evidence" value="ECO:0007669"/>
    <property type="project" value="UniProtKB-ARBA"/>
</dbReference>
<feature type="region of interest" description="Disordered" evidence="12">
    <location>
        <begin position="34"/>
        <end position="54"/>
    </location>
</feature>
<organism evidence="16 17">
    <name type="scientific">Pseudopithomyces chartarum</name>
    <dbReference type="NCBI Taxonomy" id="1892770"/>
    <lineage>
        <taxon>Eukaryota</taxon>
        <taxon>Fungi</taxon>
        <taxon>Dikarya</taxon>
        <taxon>Ascomycota</taxon>
        <taxon>Pezizomycotina</taxon>
        <taxon>Dothideomycetes</taxon>
        <taxon>Pleosporomycetidae</taxon>
        <taxon>Pleosporales</taxon>
        <taxon>Massarineae</taxon>
        <taxon>Didymosphaeriaceae</taxon>
        <taxon>Pseudopithomyces</taxon>
    </lineage>
</organism>
<keyword evidence="4" id="KW-0378">Hydrolase</keyword>
<dbReference type="CDD" id="cd18794">
    <property type="entry name" value="SF2_C_RecQ"/>
    <property type="match status" value="1"/>
</dbReference>
<evidence type="ECO:0000256" key="9">
    <source>
        <dbReference type="ARBA" id="ARBA00023242"/>
    </source>
</evidence>
<dbReference type="Pfam" id="PF00271">
    <property type="entry name" value="Helicase_C"/>
    <property type="match status" value="1"/>
</dbReference>
<evidence type="ECO:0000256" key="5">
    <source>
        <dbReference type="ARBA" id="ARBA00022806"/>
    </source>
</evidence>
<feature type="compositionally biased region" description="Acidic residues" evidence="12">
    <location>
        <begin position="1583"/>
        <end position="1593"/>
    </location>
</feature>
<feature type="compositionally biased region" description="Basic residues" evidence="12">
    <location>
        <begin position="1648"/>
        <end position="1659"/>
    </location>
</feature>